<name>A0A2G5U906_9PELO</name>
<gene>
    <name evidence="3" type="primary">Cnig_chr_IV.g15160</name>
    <name evidence="3" type="ORF">B9Z55_015160</name>
</gene>
<keyword evidence="2" id="KW-1133">Transmembrane helix</keyword>
<dbReference type="AlphaFoldDB" id="A0A2G5U906"/>
<feature type="region of interest" description="Disordered" evidence="1">
    <location>
        <begin position="1"/>
        <end position="20"/>
    </location>
</feature>
<evidence type="ECO:0000256" key="1">
    <source>
        <dbReference type="SAM" id="MobiDB-lite"/>
    </source>
</evidence>
<feature type="transmembrane region" description="Helical" evidence="2">
    <location>
        <begin position="78"/>
        <end position="98"/>
    </location>
</feature>
<evidence type="ECO:0000313" key="3">
    <source>
        <dbReference type="EMBL" id="PIC35997.1"/>
    </source>
</evidence>
<sequence length="209" mass="24091">MRASSEPPEMTYSSERAPTPTPAITTVPIRTVSEDQKKRAQTVSLIPLSFDIVFLVISIALIAVYLHEDRHCPIQIHVLHGTSATIKAGVVIGQAYVIKVISKGTYSSYHRSYTTTIKVSIFRLFIVAHDFILYSFRNSEGLKMETIVDWIGIWSAAMYMLYSIMVPILVWAYYYKTDEEVEMMQMPTPERRSRYSSMEFNEEERYYMA</sequence>
<comment type="caution">
    <text evidence="3">The sequence shown here is derived from an EMBL/GenBank/DDBJ whole genome shotgun (WGS) entry which is preliminary data.</text>
</comment>
<protein>
    <submittedName>
        <fullName evidence="3">Uncharacterized protein</fullName>
    </submittedName>
</protein>
<keyword evidence="2" id="KW-0472">Membrane</keyword>
<keyword evidence="2" id="KW-0812">Transmembrane</keyword>
<dbReference type="Proteomes" id="UP000230233">
    <property type="component" value="Chromosome IV"/>
</dbReference>
<feature type="transmembrane region" description="Helical" evidence="2">
    <location>
        <begin position="156"/>
        <end position="175"/>
    </location>
</feature>
<dbReference type="OrthoDB" id="10305386at2759"/>
<feature type="transmembrane region" description="Helical" evidence="2">
    <location>
        <begin position="119"/>
        <end position="136"/>
    </location>
</feature>
<dbReference type="EMBL" id="PDUG01000004">
    <property type="protein sequence ID" value="PIC35997.1"/>
    <property type="molecule type" value="Genomic_DNA"/>
</dbReference>
<evidence type="ECO:0000256" key="2">
    <source>
        <dbReference type="SAM" id="Phobius"/>
    </source>
</evidence>
<keyword evidence="4" id="KW-1185">Reference proteome</keyword>
<feature type="transmembrane region" description="Helical" evidence="2">
    <location>
        <begin position="45"/>
        <end position="66"/>
    </location>
</feature>
<organism evidence="3 4">
    <name type="scientific">Caenorhabditis nigoni</name>
    <dbReference type="NCBI Taxonomy" id="1611254"/>
    <lineage>
        <taxon>Eukaryota</taxon>
        <taxon>Metazoa</taxon>
        <taxon>Ecdysozoa</taxon>
        <taxon>Nematoda</taxon>
        <taxon>Chromadorea</taxon>
        <taxon>Rhabditida</taxon>
        <taxon>Rhabditina</taxon>
        <taxon>Rhabditomorpha</taxon>
        <taxon>Rhabditoidea</taxon>
        <taxon>Rhabditidae</taxon>
        <taxon>Peloderinae</taxon>
        <taxon>Caenorhabditis</taxon>
    </lineage>
</organism>
<reference evidence="4" key="1">
    <citation type="submission" date="2017-10" db="EMBL/GenBank/DDBJ databases">
        <title>Rapid genome shrinkage in a self-fertile nematode reveals novel sperm competition proteins.</title>
        <authorList>
            <person name="Yin D."/>
            <person name="Schwarz E.M."/>
            <person name="Thomas C.G."/>
            <person name="Felde R.L."/>
            <person name="Korf I.F."/>
            <person name="Cutter A.D."/>
            <person name="Schartner C.M."/>
            <person name="Ralston E.J."/>
            <person name="Meyer B.J."/>
            <person name="Haag E.S."/>
        </authorList>
    </citation>
    <scope>NUCLEOTIDE SEQUENCE [LARGE SCALE GENOMIC DNA]</scope>
    <source>
        <strain evidence="4">JU1422</strain>
    </source>
</reference>
<accession>A0A2G5U906</accession>
<evidence type="ECO:0000313" key="4">
    <source>
        <dbReference type="Proteomes" id="UP000230233"/>
    </source>
</evidence>
<proteinExistence type="predicted"/>